<dbReference type="Pfam" id="PF02581">
    <property type="entry name" value="TMP-TENI"/>
    <property type="match status" value="1"/>
</dbReference>
<dbReference type="CDD" id="cd00564">
    <property type="entry name" value="TMP_TenI"/>
    <property type="match status" value="1"/>
</dbReference>
<reference evidence="13 14" key="1">
    <citation type="journal article" date="2019" name="Int. J. Syst. Evol. Microbiol.">
        <title>The Global Catalogue of Microorganisms (GCM) 10K type strain sequencing project: providing services to taxonomists for standard genome sequencing and annotation.</title>
        <authorList>
            <consortium name="The Broad Institute Genomics Platform"/>
            <consortium name="The Broad Institute Genome Sequencing Center for Infectious Disease"/>
            <person name="Wu L."/>
            <person name="Ma J."/>
        </authorList>
    </citation>
    <scope>NUCLEOTIDE SEQUENCE [LARGE SCALE GENOMIC DNA]</scope>
    <source>
        <strain evidence="13 14">JCM 9731</strain>
    </source>
</reference>
<gene>
    <name evidence="9 13" type="primary">thiE</name>
    <name evidence="13" type="ORF">GCM10008967_05350</name>
</gene>
<evidence type="ECO:0000256" key="3">
    <source>
        <dbReference type="ARBA" id="ARBA00022723"/>
    </source>
</evidence>
<organism evidence="13 14">
    <name type="scientific">Bacillus carboniphilus</name>
    <dbReference type="NCBI Taxonomy" id="86663"/>
    <lineage>
        <taxon>Bacteria</taxon>
        <taxon>Bacillati</taxon>
        <taxon>Bacillota</taxon>
        <taxon>Bacilli</taxon>
        <taxon>Bacillales</taxon>
        <taxon>Bacillaceae</taxon>
        <taxon>Bacillus</taxon>
    </lineage>
</organism>
<keyword evidence="3 9" id="KW-0479">Metal-binding</keyword>
<comment type="catalytic activity">
    <reaction evidence="6 9 10">
        <text>4-methyl-5-(2-phosphooxyethyl)-thiazole + 4-amino-2-methyl-5-(diphosphooxymethyl)pyrimidine + H(+) = thiamine phosphate + diphosphate</text>
        <dbReference type="Rhea" id="RHEA:22328"/>
        <dbReference type="ChEBI" id="CHEBI:15378"/>
        <dbReference type="ChEBI" id="CHEBI:33019"/>
        <dbReference type="ChEBI" id="CHEBI:37575"/>
        <dbReference type="ChEBI" id="CHEBI:57841"/>
        <dbReference type="ChEBI" id="CHEBI:58296"/>
        <dbReference type="EC" id="2.5.1.3"/>
    </reaction>
</comment>
<feature type="binding site" evidence="9">
    <location>
        <position position="151"/>
    </location>
    <ligand>
        <name>2-[(2R,5Z)-2-carboxy-4-methylthiazol-5(2H)-ylidene]ethyl phosphate</name>
        <dbReference type="ChEBI" id="CHEBI:62899"/>
    </ligand>
</feature>
<evidence type="ECO:0000256" key="9">
    <source>
        <dbReference type="HAMAP-Rule" id="MF_00097"/>
    </source>
</evidence>
<dbReference type="InterPro" id="IPR022998">
    <property type="entry name" value="ThiamineP_synth_TenI"/>
</dbReference>
<dbReference type="SUPFAM" id="SSF51391">
    <property type="entry name" value="Thiamin phosphate synthase"/>
    <property type="match status" value="1"/>
</dbReference>
<comment type="function">
    <text evidence="9">Condenses 4-methyl-5-(beta-hydroxyethyl)thiazole monophosphate (THZ-P) and 2-methyl-4-amino-5-hydroxymethyl pyrimidine pyrophosphate (HMP-PP) to form thiamine monophosphate (TMP).</text>
</comment>
<evidence type="ECO:0000256" key="7">
    <source>
        <dbReference type="ARBA" id="ARBA00047851"/>
    </source>
</evidence>
<evidence type="ECO:0000259" key="12">
    <source>
        <dbReference type="Pfam" id="PF02581"/>
    </source>
</evidence>
<evidence type="ECO:0000313" key="14">
    <source>
        <dbReference type="Proteomes" id="UP001500782"/>
    </source>
</evidence>
<dbReference type="Proteomes" id="UP001500782">
    <property type="component" value="Unassembled WGS sequence"/>
</dbReference>
<dbReference type="PANTHER" id="PTHR20857:SF15">
    <property type="entry name" value="THIAMINE-PHOSPHATE SYNTHASE"/>
    <property type="match status" value="1"/>
</dbReference>
<feature type="binding site" evidence="9">
    <location>
        <begin position="171"/>
        <end position="172"/>
    </location>
    <ligand>
        <name>2-[(2R,5Z)-2-carboxy-4-methylthiazol-5(2H)-ylidene]ethyl phosphate</name>
        <dbReference type="ChEBI" id="CHEBI:62899"/>
    </ligand>
</feature>
<keyword evidence="14" id="KW-1185">Reference proteome</keyword>
<evidence type="ECO:0000256" key="1">
    <source>
        <dbReference type="ARBA" id="ARBA00005165"/>
    </source>
</evidence>
<comment type="similarity">
    <text evidence="9 10">Belongs to the thiamine-phosphate synthase family.</text>
</comment>
<comment type="pathway">
    <text evidence="1 9 11">Cofactor biosynthesis; thiamine diphosphate biosynthesis; thiamine phosphate from 4-amino-2-methyl-5-diphosphomethylpyrimidine and 4-methyl-5-(2-phosphoethyl)-thiazole: step 1/1.</text>
</comment>
<dbReference type="EMBL" id="BAAADJ010000004">
    <property type="protein sequence ID" value="GAA0317713.1"/>
    <property type="molecule type" value="Genomic_DNA"/>
</dbReference>
<dbReference type="PANTHER" id="PTHR20857">
    <property type="entry name" value="THIAMINE-PHOSPHATE PYROPHOSPHORYLASE"/>
    <property type="match status" value="1"/>
</dbReference>
<evidence type="ECO:0000256" key="11">
    <source>
        <dbReference type="RuleBase" id="RU004253"/>
    </source>
</evidence>
<evidence type="ECO:0000313" key="13">
    <source>
        <dbReference type="EMBL" id="GAA0317713.1"/>
    </source>
</evidence>
<feature type="binding site" evidence="9">
    <location>
        <position position="56"/>
    </location>
    <ligand>
        <name>Mg(2+)</name>
        <dbReference type="ChEBI" id="CHEBI:18420"/>
    </ligand>
</feature>
<dbReference type="InterPro" id="IPR036206">
    <property type="entry name" value="ThiamineP_synth_sf"/>
</dbReference>
<dbReference type="Gene3D" id="3.20.20.70">
    <property type="entry name" value="Aldolase class I"/>
    <property type="match status" value="1"/>
</dbReference>
<feature type="binding site" evidence="9">
    <location>
        <position position="93"/>
    </location>
    <ligand>
        <name>4-amino-2-methyl-5-(diphosphooxymethyl)pyrimidine</name>
        <dbReference type="ChEBI" id="CHEBI:57841"/>
    </ligand>
</feature>
<comment type="cofactor">
    <cofactor evidence="9">
        <name>Mg(2+)</name>
        <dbReference type="ChEBI" id="CHEBI:18420"/>
    </cofactor>
    <text evidence="9">Binds 1 Mg(2+) ion per subunit.</text>
</comment>
<comment type="caution">
    <text evidence="13">The sequence shown here is derived from an EMBL/GenBank/DDBJ whole genome shotgun (WGS) entry which is preliminary data.</text>
</comment>
<comment type="catalytic activity">
    <reaction evidence="8 9 10">
        <text>2-[(2R,5Z)-2-carboxy-4-methylthiazol-5(2H)-ylidene]ethyl phosphate + 4-amino-2-methyl-5-(diphosphooxymethyl)pyrimidine + 2 H(+) = thiamine phosphate + CO2 + diphosphate</text>
        <dbReference type="Rhea" id="RHEA:47844"/>
        <dbReference type="ChEBI" id="CHEBI:15378"/>
        <dbReference type="ChEBI" id="CHEBI:16526"/>
        <dbReference type="ChEBI" id="CHEBI:33019"/>
        <dbReference type="ChEBI" id="CHEBI:37575"/>
        <dbReference type="ChEBI" id="CHEBI:57841"/>
        <dbReference type="ChEBI" id="CHEBI:62899"/>
        <dbReference type="EC" id="2.5.1.3"/>
    </reaction>
</comment>
<dbReference type="NCBIfam" id="TIGR00693">
    <property type="entry name" value="thiE"/>
    <property type="match status" value="1"/>
</dbReference>
<sequence length="190" mass="20441">MKNPEEVLTDSIKGGVTLFQLREKGNGAFTGEEKFEFAKKLQQICKSYDIPFIVNDDVELAIALNADGVHIGQEDEDAGSVRQKIGDKILGISAHNVVEAKRAIEQGADYIGVGPMFPTKTKKDTRKVKGPSIFYELLKEEIDIPMVGIGGITSENAQEVLAAGADGIAVISTISQAESPLLVSRKLALI</sequence>
<feature type="binding site" evidence="9">
    <location>
        <begin position="119"/>
        <end position="121"/>
    </location>
    <ligand>
        <name>2-[(2R,5Z)-2-carboxy-4-methylthiazol-5(2H)-ylidene]ethyl phosphate</name>
        <dbReference type="ChEBI" id="CHEBI:62899"/>
    </ligand>
</feature>
<keyword evidence="2 9" id="KW-0808">Transferase</keyword>
<dbReference type="InterPro" id="IPR013785">
    <property type="entry name" value="Aldolase_TIM"/>
</dbReference>
<feature type="binding site" evidence="9">
    <location>
        <begin position="20"/>
        <end position="24"/>
    </location>
    <ligand>
        <name>4-amino-2-methyl-5-(diphosphooxymethyl)pyrimidine</name>
        <dbReference type="ChEBI" id="CHEBI:57841"/>
    </ligand>
</feature>
<feature type="binding site" evidence="9">
    <location>
        <position position="75"/>
    </location>
    <ligand>
        <name>Mg(2+)</name>
        <dbReference type="ChEBI" id="CHEBI:18420"/>
    </ligand>
</feature>
<evidence type="ECO:0000256" key="5">
    <source>
        <dbReference type="ARBA" id="ARBA00022977"/>
    </source>
</evidence>
<feature type="binding site" evidence="9">
    <location>
        <position position="122"/>
    </location>
    <ligand>
        <name>4-amino-2-methyl-5-(diphosphooxymethyl)pyrimidine</name>
        <dbReference type="ChEBI" id="CHEBI:57841"/>
    </ligand>
</feature>
<accession>A0ABN0VUR1</accession>
<name>A0ABN0VUR1_9BACI</name>
<evidence type="ECO:0000256" key="10">
    <source>
        <dbReference type="RuleBase" id="RU003826"/>
    </source>
</evidence>
<keyword evidence="5 9" id="KW-0784">Thiamine biosynthesis</keyword>
<protein>
    <recommendedName>
        <fullName evidence="9">Thiamine-phosphate synthase</fullName>
        <shortName evidence="9">TP synthase</shortName>
        <shortName evidence="9">TPS</shortName>
        <ecNumber evidence="9">2.5.1.3</ecNumber>
    </recommendedName>
    <alternativeName>
        <fullName evidence="9">Thiamine-phosphate pyrophosphorylase</fullName>
        <shortName evidence="9">TMP pyrophosphorylase</shortName>
        <shortName evidence="9">TMP-PPase</shortName>
    </alternativeName>
</protein>
<evidence type="ECO:0000256" key="2">
    <source>
        <dbReference type="ARBA" id="ARBA00022679"/>
    </source>
</evidence>
<dbReference type="HAMAP" id="MF_00097">
    <property type="entry name" value="TMP_synthase"/>
    <property type="match status" value="1"/>
</dbReference>
<evidence type="ECO:0000256" key="6">
    <source>
        <dbReference type="ARBA" id="ARBA00047334"/>
    </source>
</evidence>
<dbReference type="InterPro" id="IPR034291">
    <property type="entry name" value="TMP_synthase"/>
</dbReference>
<feature type="domain" description="Thiamine phosphate synthase/TenI" evidence="12">
    <location>
        <begin position="4"/>
        <end position="174"/>
    </location>
</feature>
<evidence type="ECO:0000256" key="8">
    <source>
        <dbReference type="ARBA" id="ARBA00047883"/>
    </source>
</evidence>
<dbReference type="EC" id="2.5.1.3" evidence="9"/>
<proteinExistence type="inferred from homology"/>
<evidence type="ECO:0000256" key="4">
    <source>
        <dbReference type="ARBA" id="ARBA00022842"/>
    </source>
</evidence>
<feature type="binding site" evidence="9">
    <location>
        <position position="55"/>
    </location>
    <ligand>
        <name>4-amino-2-methyl-5-(diphosphooxymethyl)pyrimidine</name>
        <dbReference type="ChEBI" id="CHEBI:57841"/>
    </ligand>
</feature>
<comment type="catalytic activity">
    <reaction evidence="7 9 10">
        <text>2-(2-carboxy-4-methylthiazol-5-yl)ethyl phosphate + 4-amino-2-methyl-5-(diphosphooxymethyl)pyrimidine + 2 H(+) = thiamine phosphate + CO2 + diphosphate</text>
        <dbReference type="Rhea" id="RHEA:47848"/>
        <dbReference type="ChEBI" id="CHEBI:15378"/>
        <dbReference type="ChEBI" id="CHEBI:16526"/>
        <dbReference type="ChEBI" id="CHEBI:33019"/>
        <dbReference type="ChEBI" id="CHEBI:37575"/>
        <dbReference type="ChEBI" id="CHEBI:57841"/>
        <dbReference type="ChEBI" id="CHEBI:62890"/>
        <dbReference type="EC" id="2.5.1.3"/>
    </reaction>
</comment>
<keyword evidence="4 9" id="KW-0460">Magnesium</keyword>